<dbReference type="InterPro" id="IPR001242">
    <property type="entry name" value="Condensation_dom"/>
</dbReference>
<name>A0A511MJY2_9NOCA</name>
<sequence length="6073" mass="654439">MRRDRSRFELTAAQRELLLAQDLDRGLVGSQFGYVDLTAEIDLEVLYDALRQVWRESRTLRVNVLRDGDQVWFAERDGDELAIGYHDFAQQADAERAAAAFMATESAAAFDPEHDRLLRAHVLRLDTGRHYLYASFHHLIMDGFSVMIWAQRVLDVYAAMVSGAPIPPSEFAGQQQILEHERGFDAVLRGKSRDYWTDYLPDVVEPLVLPGNGDPATPGTWLSMTVAVPAHLLEQLAKTAYSQRLALPCLLVATGAALSWSLAHRSRFCLQVPVSNRRGAVKNTPCLLADSVPVSVELSFGDSLATVAAQIQEGLGAARRHSRYGLTNIRRDLGLPDSGRNPFGPSVNVISYPDKMLPSVGSAAPRIGSTGIVGDLSIFFQYPSGLSADGFVTIEANSRYYTGDDLDLFLNTILAYLDRAAVDLSAPIGAVQLLGDAERARILEWGGAAIEHPRTEATLIDLLERQAAATQDAVALVSGPDQLTYRAVHGRANRLARALIERGVGPESLVAVALPRSSELIIALLAVLKAGGAYLPIDPDYSPDRIGFMLTDAAPVLVITDGALAATIAGDAAPQALITDAAETVGMLAALDDSPIIATDRGAPLHPSHVAYVIYTSGSTGTPKGVAVTHGNVAALFAATDPWCDFDDDDVWAWCHSQAFDFSVWEIWGALTHGGRLVVLSREDTRSPVDLWKHLIAAQVTILNQTPSAFYALTAALPTGGPADVRLRMVVFGGEALDPTRLTEWHAFWADSAAPALINMYGITETTVHVTQVELAARHSTSTASPIGAPLAGLRVFVLDGWLRPVPVGVAGELYVAGAQLARGYLGRAGSTAARFVADPFGAAGARLYRTGDVVRWTGDGALEYLGRGDDQVKIRGFRVEPGEVAAALATHPAVSQAVVIPRESASDAGKQLIGYVTIDDSAHRAGPAEADLVNQWQRVYDDLYSGPATFEFGEDFSGWHSSFTGLPIPLDEMREWRDATVDRIRALQPRRVLEIGVGSGLLLSRLAPDCLEYWGVDLSRATIEALLARLRALDAPWTARVRLDARAADAVDDLPPGYFDTVIVNSVVQYFPSPGYLRRVIDVAMELLAPGGAVFLGDIRNLTLLEEFSGEVAAARGGRWGEQELLLAPEYFAAVAGEHADIGSVDVQRKRGRAVNELTRYRYDVVLRKAPVQPLSLRDVPRLEFGDHGAERLLELPLHAHRGGCVRIVGVPRDRAGLSPEDFHVLGTRHGFVTAATWSAQPDRMDVVFVDESVLGDRLLTDVYLPDGPVREASRYANTPDNGLLAADLRRHVADRLPEFMVPAAVLVVDRFPLTPNGKLDRNALPEPQFATAGRYRGPRDEREEFLAGMFAEVLGVGRVGIDDSFFELGGHSLLATRLVSRIRAEVGVEIPIRTVFDSPTVVKLAPELARAQSVRARLHRAQRPQQVPLSFAQQRLWFIHQLEGPSTIYNIPLVLRLSGEADAAALTAAIGDLLTRHESLRTVFTEADGVAAQQVLDVDAIALPLSVADIPADALDATVAEAVRYEFDLSADIPLRATLLRCHDTATSSVHSQVLVLVLHHIAGDGWSLAPLLRDLGTAYRARHSGHAPGWPPLPVQYIDYTLWQREYLGDPADPASISAAQFDYWRTELAGLPELIQLPTDRPRPRALSYRGDAVELVIGAESRRRVAELARAAGATPSMVLQAALAVLLFKLGAGEDVSIGSAIAGRTDDALDELVGCFINSWVLRTRVEPTASFDDVLSQVRGKALAAYANQELPFELLVELLNPARSAAHHPLFQVGLAFQNNTWPTLDLGGAATTPAFVSTGTSRFDLFFSLADTPGTAGWAGFVEYATDLFDRETVQSMAARFVRVLQLLTTDPAATVGSVDALDAAERHRVLHAWNDTSVDQDAEVTLVRLLEARARVSGDAVAMVFEDAELSYRELHARANVLARALVARGVGPDRVVAVALSRSPELIVALLAVLKAGGAYLPVDPGYPAERLAFMLADAAPVVVVTDHATADALPDTVVSRLFMDEPETYNAYPAGDLTAADRSAPLRPDNLAYLIYTSGSTGTPKGVAVTQHNIVAFRTRPDRQLGARTTTLFQASIAFDSSGFEIWQPLVLGGHLVIAPPGRSDVAGLSTLIHDRRVTSAVFTPRLFEALVDHSIDTIATLGHIRTGGEAVSAEVFDRATRSAPATTVVQVYGPTETTVFCTEYEANGERRLDGSVPIGVPVANSRVFVLDGWLRPVPVGVPGALYVAGAQLARGYHGRPGLTASRFVADPFGAPGERLYWTGDVARWTRAGLLEFVGRVDDQVKIRGHRVEPGEVEAVLAAHPAVARVLVDARELAGGSGKQLVGYVVLDSGVRDDAIDAAGLRRYVADRLPEFMVPAAVVVVEGLPLLVSGKVDRRALPDPEFVSTAEYRAPRDDREQLLAELFGEVLDLARVGIDDDFFDLGGHSLLATRLVSRVRGVLGVEVPIRMVFEAPTVAALVTRLDDGARVRPALVAGPRPDRVPLSFAQRRLWFLYRYEGPSATYNMPMGVRLTGALDVRALTVAVEDVVARHESLRTVFTEIDGVPVQQVLDIDAAAVPVLVSEVVSGELGTRAAEASRYGFDLASEIPLRVSVFRCGPTEFVLLLVVHHIAGDGWSLAPLIRDLVSAYTARSREAAPAWSSLPVQYVDYTLWQQELLGSESDPDSLLSRQLAYWRGELAGIPEQVQLPTDRPRPRVASYRGDTVPLRIDAWTRGLVEQLARREDTTVSMVLQAGLAVLLSKLGAGQDIPIGSPIAGRTDEALSELVGFFVNTWVLRTTLTPTASFTEILAQVKRKALAAYENQDAPFELLVELLNPVRSPAHHPLFQVALAFQNNALPTVDLPGIEVTPFFVAPDTARFDLGFTLGADDRSDALPGGAGFTGVVEYATDLFDRGTVESIVARFVRLLHLLVADPDRAVASVEVLDESERLRILHAWNDNEIELDAGATLVSLLEPQARADAVAVVFEGVELTHRELHARANVLARTLIARGVRPDRVVAVALARSPELIVTLLAVLKAGGAYLPVDPSYPAERLAFMFTDAAPVVVVTDRATADLLPDTPVPRLFVDESDTYSSCTATDRTDADRPAPLRPGNSAYLMYTSGSTGTPKGVVITHRNVVNLCRQAWSFGSAARTLVHSTVAFDGSTYEIWPTLACGGTLVLAGQHRSDAAEMLRLIQAERVTRMFATPALLPLLVESAQPLRGNPFETLQHLITGGAVLSAAAVHALRAIGPDVEVVNGYGPTETTVFATSAVASGVAVHESVPIGSPLANLRAYVLDSGLCPVPAGVTGELYVAGAQLARGYHDRPGLTAARFVADPFGAAGARLYRTGDLARWTSSGVLEFVGRADDQVKIRGHRVEPGEIETVLLAHPGVSQAVVDARASAVGSDKQLVGYVQLDRADGTDPAELRRFAADRLPEFMVPAAVVVVEQLPLTASGKVDRAALPDPEFVSTAEYRAPRTEQEKALVDLYAEVLGVARVGIDDNFFDLGGHSLLATRLVSRVRAVLGVEVPIRVVFEAPTPAELTGHLDIEVRLRPAVVAVPRPERVPLSFAQQRLWFLYRYEGPSATYNMPMGVRLSGTVDVTALTAAVEDVVARHESLRTVFTEIGGVPVQQVLAVDQVAVPVSVDDIDAAEVTAALVQAARYGFDLASEIPVRVSVFRCAPGEFVMSLLVHHIAGDGWSLAPLFRDLVTAYTARSQGSAPDWVPLPVQYVDYTLWQHELLGDRQDPESLISRQFDYWRSELAGLPAVLRLPTDRPRPPVASYRGDMVALAIDARTRTLVERWARREDATASMVLQAALSVLLHRLGAGEDIPIGTPIAGRTDAALSDLIGFFVNTWVLRTAVTPHLSFTELLHQVRGKALAAYEHQDVPFELLVELLHPVRSPAHHPLFQVSFAFQNNELPDLRLSEPRIESVAVPTGTSRFDLLFSLADAPGIAGWSGFVEYATDLFDRETVESMVARFVRVLDQLATDPAVTVGAVDVLDAAERRRILHAWNDTQVEVDAAATVVELLETRRRVSPDAVAVVFEGVELTYGALHARADVLARVLIARGVRPDSVVAVALPRSAELIVALLAVLKAGGAYLPVDPNYPSERSAFMFADAAPVLVMTDHATVELLPETAVPSLFLDEPDTYHTYGTGDLTVVDRRARLQPDNLAYLIYTSGSTGIPKGVAVTHHNVVSGIAGIVAAIGELTSSRVLASTSTAFDVSVLEIFAVLAGGGSLEVVRDVLVLAERGAWAGGVISTVPSAFAEVLNHTDTTITADTIVFAGEPLTETVVERTRALIPDVRIVNGYGPTETTVLAAVFRLSGTDVPGAVPIGEPVGNTRVFVLDSLLQPVPAGVPGELYVAGPQLARGYHDRPGLTASRFVADPFGATGGRLYRTGDVVRWTRSGVLEFVGRVDDQVKIRGFRVETGEVESVLVQHPSVSQAVVDARELAGGLGKQLVGYVVLDHTGDETGEGELVEQWRRVYDDLYSGAEQETAAATVVEFGADFSGWHSSYSGSPIALEQMREWRSATVDRIRQLGIGRVLEIGVGSGLLLSQLAPDSQEYWATDLSGATVRALDTRLRESGQPWRARVVLSARAADDVTGLPEGHFDTVILNSVVQYFPGPGYLRRVIEQVLPLLAPGGAVFVGDVRNLTMLEEFTIGVQLAQGGGDDPAAVRERVRRAISAEQELLLAPEYFHALAGGLPEIGAVAVELKRGLAVNELTRYRYDVVLRRTPAPAVSFTDAPSVRYTDLDAVEHRLRTEQVDRLRVIGIPHVGLVEEVIAAQRIRAGQPVPARPGLLGREKPTDALLPEDLYRLGERLGLRTAVTWSAERADGMDVVFADPSIMHGKHLTDVYRATAVQDADRYANNPRAGLLSADVRRLVADRLPEFMVPAVVVVLDAVPLTASGKLDRRALPDPEFVSTAEYRAPRDEREQALAELFAEVLGLAQVGIDDSFFDLGGHSLLATRLVSRIRTVLGVEVPIRQLFEVPTVAELVPRLDDGARVRPAVVAVRRPAQVPLSFAQQRLWFLHQLEGRSATYNMPSALRLTGALDVSALRAAVADVVGRHEALRTVFPDVAGVPVQQIVPIDDIEVPVSVDDIDAAELRAALVRAAGYGFELAGEIPVRINVFRCAAEEFVVLLLVHHIAGDGWSLAPLARDLVTAYTARSRGAAPGWQPLPVQYADYALWQHGLLGSASDSDSVLSRQSAYWRAELAGIPEQVQLPTDRPRPRVASYRGDTVPMSIDARTRTLVEQLARRHGATVSMVLQAGLSVLLHRLGAGEDIPIGTPIAGRTDAALSDLVGFFVNTWVLRTTVTPHLTFADLVEQVRGKALHAYENQDVPFELLVELLNPVRSPAHHPLFQVSLGFQNTELPDLRLPHARIEGIEIPTGTARFDLFFNISDAPGATGWAGSVEYATDLFDRDTVEAMAARFVRVLDLLATDPDTAVGSVDVLAASERSLVLQARHDTAVEVEAGATLVDLLEARMRESGDAVAVVFEEIELTYRELHVRANRLARALIAQGVAPDSVVAVALARSADLIVALLAVLKAGGAYLPVDPDYPSDRLAFVLADAAPAAVVTDRATVQLLPATAVPSLILDDTDNAYPAGDPTDADRSAPLRPENLAYLIYTSGSTGVPKGVAVTHHNVVSSIAGMVPLLGAGSASRVLASTSTAFDVSVLEIFAVLASGGSVEVVRDVLVLAERGSWTGGVISTVPSAFVEVLQLTEAKIAADVVVFAGEPLTRSVAERTRALIPDVQIINGYGPTEATVLAAAFPVAQGEGAVPIGEPVGNTRLFVLDGWLQPVPIGVPGELYVAGSQLARGYHDRAALTAARFVADPFGATGARLYRTGDLVRWTRAGVLEFVGRVDDQVKIRGHRVELGEIETVLMHHPSVSQAVVDAREPAGESGKRLVGYVVLDGAGDAVDAVGLRRFVADRLPEFMVPAAVLILDAVPLTANGKLDRRALPEPEFVSAVAYRAPRDERERVLAGLFAEVLGRKQVGIDDNFFDLGGHSLLATRLVSRIRLALAVDVPIRQLFEAPSVAELAVRCSAMATSRRPALRKMNREAF</sequence>
<feature type="domain" description="Carrier" evidence="6">
    <location>
        <begin position="5983"/>
        <end position="6058"/>
    </location>
</feature>
<dbReference type="Gene3D" id="3.40.50.150">
    <property type="entry name" value="Vaccinia Virus protein VP39"/>
    <property type="match status" value="2"/>
</dbReference>
<dbReference type="GO" id="GO:0009403">
    <property type="term" value="P:toxin biosynthetic process"/>
    <property type="evidence" value="ECO:0007669"/>
    <property type="project" value="UniProtKB-ARBA"/>
</dbReference>
<dbReference type="Gene3D" id="3.40.50.1820">
    <property type="entry name" value="alpha/beta hydrolase"/>
    <property type="match status" value="1"/>
</dbReference>
<evidence type="ECO:0000256" key="1">
    <source>
        <dbReference type="ARBA" id="ARBA00001957"/>
    </source>
</evidence>
<dbReference type="InterPro" id="IPR020806">
    <property type="entry name" value="PKS_PP-bd"/>
</dbReference>
<keyword evidence="8" id="KW-1185">Reference proteome</keyword>
<dbReference type="EMBL" id="BJXA01000043">
    <property type="protein sequence ID" value="GEM40952.1"/>
    <property type="molecule type" value="Genomic_DNA"/>
</dbReference>
<dbReference type="InterPro" id="IPR029058">
    <property type="entry name" value="AB_hydrolase_fold"/>
</dbReference>
<evidence type="ECO:0000256" key="4">
    <source>
        <dbReference type="ARBA" id="ARBA00022553"/>
    </source>
</evidence>
<dbReference type="PANTHER" id="PTHR45527:SF1">
    <property type="entry name" value="FATTY ACID SYNTHASE"/>
    <property type="match status" value="1"/>
</dbReference>
<comment type="cofactor">
    <cofactor evidence="1">
        <name>pantetheine 4'-phosphate</name>
        <dbReference type="ChEBI" id="CHEBI:47942"/>
    </cofactor>
</comment>
<dbReference type="GO" id="GO:0008610">
    <property type="term" value="P:lipid biosynthetic process"/>
    <property type="evidence" value="ECO:0007669"/>
    <property type="project" value="UniProtKB-ARBA"/>
</dbReference>
<dbReference type="GO" id="GO:0072330">
    <property type="term" value="P:monocarboxylic acid biosynthetic process"/>
    <property type="evidence" value="ECO:0007669"/>
    <property type="project" value="UniProtKB-ARBA"/>
</dbReference>
<dbReference type="Pfam" id="PF00668">
    <property type="entry name" value="Condensation"/>
    <property type="match status" value="5"/>
</dbReference>
<evidence type="ECO:0000256" key="2">
    <source>
        <dbReference type="ARBA" id="ARBA00006432"/>
    </source>
</evidence>
<evidence type="ECO:0000259" key="6">
    <source>
        <dbReference type="PROSITE" id="PS50075"/>
    </source>
</evidence>
<organism evidence="7 8">
    <name type="scientific">Nocardia ninae NBRC 108245</name>
    <dbReference type="NCBI Taxonomy" id="1210091"/>
    <lineage>
        <taxon>Bacteria</taxon>
        <taxon>Bacillati</taxon>
        <taxon>Actinomycetota</taxon>
        <taxon>Actinomycetes</taxon>
        <taxon>Mycobacteriales</taxon>
        <taxon>Nocardiaceae</taxon>
        <taxon>Nocardia</taxon>
    </lineage>
</organism>
<dbReference type="SMART" id="SM00823">
    <property type="entry name" value="PKS_PP"/>
    <property type="match status" value="5"/>
</dbReference>
<keyword evidence="4" id="KW-0597">Phosphoprotein</keyword>
<dbReference type="FunFam" id="3.30.300.30:FF:000010">
    <property type="entry name" value="Enterobactin synthetase component F"/>
    <property type="match status" value="2"/>
</dbReference>
<accession>A0A511MJY2</accession>
<comment type="similarity">
    <text evidence="2">Belongs to the ATP-dependent AMP-binding enzyme family.</text>
</comment>
<feature type="domain" description="Carrier" evidence="6">
    <location>
        <begin position="2407"/>
        <end position="2482"/>
    </location>
</feature>
<dbReference type="Gene3D" id="3.30.559.30">
    <property type="entry name" value="Nonribosomal peptide synthetase, condensation domain"/>
    <property type="match status" value="5"/>
</dbReference>
<dbReference type="InterPro" id="IPR009081">
    <property type="entry name" value="PP-bd_ACP"/>
</dbReference>
<keyword evidence="5" id="KW-0677">Repeat</keyword>
<dbReference type="FunFam" id="1.10.1200.10:FF:000016">
    <property type="entry name" value="Non-ribosomal peptide synthase"/>
    <property type="match status" value="4"/>
</dbReference>
<evidence type="ECO:0000256" key="5">
    <source>
        <dbReference type="ARBA" id="ARBA00022737"/>
    </source>
</evidence>
<dbReference type="Gene3D" id="3.30.300.30">
    <property type="match status" value="7"/>
</dbReference>
<dbReference type="InterPro" id="IPR036736">
    <property type="entry name" value="ACP-like_sf"/>
</dbReference>
<dbReference type="Gene3D" id="2.30.38.10">
    <property type="entry name" value="Luciferase, Domain 3"/>
    <property type="match status" value="4"/>
</dbReference>
<dbReference type="PROSITE" id="PS00012">
    <property type="entry name" value="PHOSPHOPANTETHEINE"/>
    <property type="match status" value="5"/>
</dbReference>
<dbReference type="Gene3D" id="1.10.1200.10">
    <property type="entry name" value="ACP-like"/>
    <property type="match status" value="4"/>
</dbReference>
<dbReference type="RefSeq" id="WP_147137138.1">
    <property type="nucleotide sequence ID" value="NZ_BJXA01000043.1"/>
</dbReference>
<dbReference type="FunFam" id="2.30.38.10:FF:000001">
    <property type="entry name" value="Non-ribosomal peptide synthetase PvdI"/>
    <property type="match status" value="5"/>
</dbReference>
<dbReference type="Proteomes" id="UP000321424">
    <property type="component" value="Unassembled WGS sequence"/>
</dbReference>
<dbReference type="Pfam" id="PF00550">
    <property type="entry name" value="PP-binding"/>
    <property type="match status" value="5"/>
</dbReference>
<dbReference type="Gene3D" id="3.40.50.12780">
    <property type="entry name" value="N-terminal domain of ligase-like"/>
    <property type="match status" value="1"/>
</dbReference>
<dbReference type="PROSITE" id="PS00455">
    <property type="entry name" value="AMP_BINDING"/>
    <property type="match status" value="5"/>
</dbReference>
<dbReference type="FunFam" id="3.40.50.980:FF:000001">
    <property type="entry name" value="Non-ribosomal peptide synthetase"/>
    <property type="match status" value="5"/>
</dbReference>
<dbReference type="SUPFAM" id="SSF52777">
    <property type="entry name" value="CoA-dependent acyltransferases"/>
    <property type="match status" value="10"/>
</dbReference>
<dbReference type="NCBIfam" id="TIGR01733">
    <property type="entry name" value="AA-adenyl-dom"/>
    <property type="match status" value="5"/>
</dbReference>
<dbReference type="Gene3D" id="3.30.559.10">
    <property type="entry name" value="Chloramphenicol acetyltransferase-like domain"/>
    <property type="match status" value="5"/>
</dbReference>
<dbReference type="InterPro" id="IPR042099">
    <property type="entry name" value="ANL_N_sf"/>
</dbReference>
<dbReference type="GO" id="GO:0003824">
    <property type="term" value="F:catalytic activity"/>
    <property type="evidence" value="ECO:0007669"/>
    <property type="project" value="InterPro"/>
</dbReference>
<dbReference type="SUPFAM" id="SSF56801">
    <property type="entry name" value="Acetyl-CoA synthetase-like"/>
    <property type="match status" value="5"/>
</dbReference>
<proteinExistence type="inferred from homology"/>
<gene>
    <name evidence="7" type="ORF">NN4_54710</name>
</gene>
<dbReference type="SUPFAM" id="SSF53335">
    <property type="entry name" value="S-adenosyl-L-methionine-dependent methyltransferases"/>
    <property type="match status" value="2"/>
</dbReference>
<dbReference type="CDD" id="cd05930">
    <property type="entry name" value="A_NRPS"/>
    <property type="match status" value="4"/>
</dbReference>
<dbReference type="Pfam" id="PF00501">
    <property type="entry name" value="AMP-binding"/>
    <property type="match status" value="5"/>
</dbReference>
<reference evidence="7 8" key="1">
    <citation type="submission" date="2019-07" db="EMBL/GenBank/DDBJ databases">
        <title>Whole genome shotgun sequence of Nocardia ninae NBRC 108245.</title>
        <authorList>
            <person name="Hosoyama A."/>
            <person name="Uohara A."/>
            <person name="Ohji S."/>
            <person name="Ichikawa N."/>
        </authorList>
    </citation>
    <scope>NUCLEOTIDE SEQUENCE [LARGE SCALE GENOMIC DNA]</scope>
    <source>
        <strain evidence="7 8">NBRC 108245</strain>
    </source>
</reference>
<dbReference type="InterPro" id="IPR020845">
    <property type="entry name" value="AMP-binding_CS"/>
</dbReference>
<dbReference type="InterPro" id="IPR000873">
    <property type="entry name" value="AMP-dep_synth/lig_dom"/>
</dbReference>
<dbReference type="SUPFAM" id="SSF47336">
    <property type="entry name" value="ACP-like"/>
    <property type="match status" value="5"/>
</dbReference>
<dbReference type="OrthoDB" id="4510129at2"/>
<dbReference type="InterPro" id="IPR013217">
    <property type="entry name" value="Methyltransf_12"/>
</dbReference>
<dbReference type="InterPro" id="IPR025110">
    <property type="entry name" value="AMP-bd_C"/>
</dbReference>
<dbReference type="InterPro" id="IPR045851">
    <property type="entry name" value="AMP-bd_C_sf"/>
</dbReference>
<dbReference type="InterPro" id="IPR029063">
    <property type="entry name" value="SAM-dependent_MTases_sf"/>
</dbReference>
<dbReference type="Pfam" id="PF08242">
    <property type="entry name" value="Methyltransf_12"/>
    <property type="match status" value="2"/>
</dbReference>
<dbReference type="Gene3D" id="3.40.50.980">
    <property type="match status" value="8"/>
</dbReference>
<keyword evidence="3" id="KW-0596">Phosphopantetheine</keyword>
<dbReference type="GO" id="GO:0043041">
    <property type="term" value="P:amino acid activation for nonribosomal peptide biosynthetic process"/>
    <property type="evidence" value="ECO:0007669"/>
    <property type="project" value="TreeGrafter"/>
</dbReference>
<evidence type="ECO:0000313" key="7">
    <source>
        <dbReference type="EMBL" id="GEM40952.1"/>
    </source>
</evidence>
<dbReference type="FunFam" id="1.10.1200.10:FF:000005">
    <property type="entry name" value="Nonribosomal peptide synthetase 1"/>
    <property type="match status" value="1"/>
</dbReference>
<comment type="caution">
    <text evidence="7">The sequence shown here is derived from an EMBL/GenBank/DDBJ whole genome shotgun (WGS) entry which is preliminary data.</text>
</comment>
<dbReference type="GO" id="GO:0005829">
    <property type="term" value="C:cytosol"/>
    <property type="evidence" value="ECO:0007669"/>
    <property type="project" value="TreeGrafter"/>
</dbReference>
<dbReference type="InterPro" id="IPR023213">
    <property type="entry name" value="CAT-like_dom_sf"/>
</dbReference>
<dbReference type="PROSITE" id="PS50075">
    <property type="entry name" value="CARRIER"/>
    <property type="match status" value="5"/>
</dbReference>
<dbReference type="UniPathway" id="UPA00011"/>
<dbReference type="InterPro" id="IPR010071">
    <property type="entry name" value="AA_adenyl_dom"/>
</dbReference>
<dbReference type="GO" id="GO:0031177">
    <property type="term" value="F:phosphopantetheine binding"/>
    <property type="evidence" value="ECO:0007669"/>
    <property type="project" value="InterPro"/>
</dbReference>
<dbReference type="CDD" id="cd19540">
    <property type="entry name" value="LCL_NRPS-like"/>
    <property type="match status" value="4"/>
</dbReference>
<dbReference type="CDD" id="cd02440">
    <property type="entry name" value="AdoMet_MTases"/>
    <property type="match status" value="2"/>
</dbReference>
<protein>
    <recommendedName>
        <fullName evidence="6">Carrier domain-containing protein</fullName>
    </recommendedName>
</protein>
<dbReference type="PANTHER" id="PTHR45527">
    <property type="entry name" value="NONRIBOSOMAL PEPTIDE SYNTHETASE"/>
    <property type="match status" value="1"/>
</dbReference>
<dbReference type="Pfam" id="PF13193">
    <property type="entry name" value="AMP-binding_C"/>
    <property type="match status" value="3"/>
</dbReference>
<evidence type="ECO:0000256" key="3">
    <source>
        <dbReference type="ARBA" id="ARBA00022450"/>
    </source>
</evidence>
<evidence type="ECO:0000313" key="8">
    <source>
        <dbReference type="Proteomes" id="UP000321424"/>
    </source>
</evidence>
<feature type="domain" description="Carrier" evidence="6">
    <location>
        <begin position="3472"/>
        <end position="3547"/>
    </location>
</feature>
<dbReference type="InterPro" id="IPR006162">
    <property type="entry name" value="Ppantetheine_attach_site"/>
</dbReference>
<dbReference type="NCBIfam" id="NF003417">
    <property type="entry name" value="PRK04813.1"/>
    <property type="match status" value="7"/>
</dbReference>
<feature type="domain" description="Carrier" evidence="6">
    <location>
        <begin position="1339"/>
        <end position="1414"/>
    </location>
</feature>
<feature type="domain" description="Carrier" evidence="6">
    <location>
        <begin position="4932"/>
        <end position="5007"/>
    </location>
</feature>
<dbReference type="FunFam" id="3.40.50.12780:FF:000012">
    <property type="entry name" value="Non-ribosomal peptide synthetase"/>
    <property type="match status" value="4"/>
</dbReference>